<protein>
    <submittedName>
        <fullName evidence="1">3-oxoacyl-ACP reductase</fullName>
    </submittedName>
</protein>
<reference evidence="1 2" key="1">
    <citation type="journal article" date="2018" name="Nat. Biotechnol.">
        <title>A standardized bacterial taxonomy based on genome phylogeny substantially revises the tree of life.</title>
        <authorList>
            <person name="Parks D.H."/>
            <person name="Chuvochina M."/>
            <person name="Waite D.W."/>
            <person name="Rinke C."/>
            <person name="Skarshewski A."/>
            <person name="Chaumeil P.A."/>
            <person name="Hugenholtz P."/>
        </authorList>
    </citation>
    <scope>NUCLEOTIDE SEQUENCE [LARGE SCALE GENOMIC DNA]</scope>
    <source>
        <strain evidence="1">UBA8707</strain>
    </source>
</reference>
<dbReference type="AlphaFoldDB" id="A0A358HTX7"/>
<dbReference type="SUPFAM" id="SSF51735">
    <property type="entry name" value="NAD(P)-binding Rossmann-fold domains"/>
    <property type="match status" value="1"/>
</dbReference>
<accession>A0A358HTX7</accession>
<dbReference type="PRINTS" id="PR00081">
    <property type="entry name" value="GDHRDH"/>
</dbReference>
<gene>
    <name evidence="1" type="ORF">DEF21_12135</name>
</gene>
<organism evidence="1 2">
    <name type="scientific">Thalassospira lucentensis</name>
    <dbReference type="NCBI Taxonomy" id="168935"/>
    <lineage>
        <taxon>Bacteria</taxon>
        <taxon>Pseudomonadati</taxon>
        <taxon>Pseudomonadota</taxon>
        <taxon>Alphaproteobacteria</taxon>
        <taxon>Rhodospirillales</taxon>
        <taxon>Thalassospiraceae</taxon>
        <taxon>Thalassospira</taxon>
    </lineage>
</organism>
<dbReference type="Pfam" id="PF00106">
    <property type="entry name" value="adh_short"/>
    <property type="match status" value="1"/>
</dbReference>
<evidence type="ECO:0000313" key="2">
    <source>
        <dbReference type="Proteomes" id="UP000264753"/>
    </source>
</evidence>
<evidence type="ECO:0000313" key="1">
    <source>
        <dbReference type="EMBL" id="HBU98637.1"/>
    </source>
</evidence>
<feature type="non-terminal residue" evidence="1">
    <location>
        <position position="1"/>
    </location>
</feature>
<proteinExistence type="predicted"/>
<dbReference type="InterPro" id="IPR036291">
    <property type="entry name" value="NAD(P)-bd_dom_sf"/>
</dbReference>
<dbReference type="InterPro" id="IPR002347">
    <property type="entry name" value="SDR_fam"/>
</dbReference>
<sequence>CREFGKQMLAKKNGVIVNVGSMSGVIVNKPQEQAYYNASKA</sequence>
<feature type="non-terminal residue" evidence="1">
    <location>
        <position position="41"/>
    </location>
</feature>
<dbReference type="Gene3D" id="3.40.50.720">
    <property type="entry name" value="NAD(P)-binding Rossmann-like Domain"/>
    <property type="match status" value="1"/>
</dbReference>
<comment type="caution">
    <text evidence="1">The sequence shown here is derived from an EMBL/GenBank/DDBJ whole genome shotgun (WGS) entry which is preliminary data.</text>
</comment>
<dbReference type="EMBL" id="DOOG01000100">
    <property type="protein sequence ID" value="HBU98637.1"/>
    <property type="molecule type" value="Genomic_DNA"/>
</dbReference>
<dbReference type="Proteomes" id="UP000264753">
    <property type="component" value="Unassembled WGS sequence"/>
</dbReference>
<name>A0A358HTX7_9PROT</name>